<dbReference type="GO" id="GO:0000287">
    <property type="term" value="F:magnesium ion binding"/>
    <property type="evidence" value="ECO:0007669"/>
    <property type="project" value="TreeGrafter"/>
</dbReference>
<dbReference type="EMBL" id="QCXQ01000002">
    <property type="protein sequence ID" value="PWG00076.1"/>
    <property type="molecule type" value="Genomic_DNA"/>
</dbReference>
<dbReference type="SFLD" id="SFLDS00003">
    <property type="entry name" value="Haloacid_Dehalogenase"/>
    <property type="match status" value="1"/>
</dbReference>
<dbReference type="Pfam" id="PF08282">
    <property type="entry name" value="Hydrolase_3"/>
    <property type="match status" value="1"/>
</dbReference>
<evidence type="ECO:0008006" key="3">
    <source>
        <dbReference type="Google" id="ProtNLM"/>
    </source>
</evidence>
<dbReference type="OrthoDB" id="9814970at2"/>
<keyword evidence="2" id="KW-1185">Reference proteome</keyword>
<dbReference type="Proteomes" id="UP000245080">
    <property type="component" value="Unassembled WGS sequence"/>
</dbReference>
<sequence>MSIRGGKRTMIKLIATDLDGTLLRDDGEFNVELMDLLVAQLADADGHFVVATGDPVSHVKKLFKRYPTLTTVAENGAIIVQDDEVRRSFPIPDSLWQEAVTWIETTDQLAEPYVILAGANRAYTKLPKDGDRFKASQYYYENLTHVNDWTEIPEPILKLDLTWLQDDVNDYADAFNREFKGRLVATPSGLGGMDVLLAGISKASAVSHLMDQWQIEPTEVLAFGDAGNDVPLLELAGTGIAVENASDAAKRAASEILLTSNNDDSVLKTALRLMY</sequence>
<dbReference type="SFLD" id="SFLDG01140">
    <property type="entry name" value="C2.B:_Phosphomannomutase_and_P"/>
    <property type="match status" value="1"/>
</dbReference>
<accession>A0A2V1N123</accession>
<dbReference type="PANTHER" id="PTHR10000">
    <property type="entry name" value="PHOSPHOSERINE PHOSPHATASE"/>
    <property type="match status" value="1"/>
</dbReference>
<dbReference type="GO" id="GO:0016791">
    <property type="term" value="F:phosphatase activity"/>
    <property type="evidence" value="ECO:0007669"/>
    <property type="project" value="TreeGrafter"/>
</dbReference>
<dbReference type="GO" id="GO:0005829">
    <property type="term" value="C:cytosol"/>
    <property type="evidence" value="ECO:0007669"/>
    <property type="project" value="TreeGrafter"/>
</dbReference>
<evidence type="ECO:0000313" key="1">
    <source>
        <dbReference type="EMBL" id="PWG00076.1"/>
    </source>
</evidence>
<proteinExistence type="predicted"/>
<dbReference type="AlphaFoldDB" id="A0A2V1N123"/>
<dbReference type="NCBIfam" id="TIGR01484">
    <property type="entry name" value="HAD-SF-IIB"/>
    <property type="match status" value="1"/>
</dbReference>
<dbReference type="InterPro" id="IPR036412">
    <property type="entry name" value="HAD-like_sf"/>
</dbReference>
<name>A0A2V1N123_9LACO</name>
<organism evidence="1 2">
    <name type="scientific">Levilactobacillus bambusae</name>
    <dbReference type="NCBI Taxonomy" id="2024736"/>
    <lineage>
        <taxon>Bacteria</taxon>
        <taxon>Bacillati</taxon>
        <taxon>Bacillota</taxon>
        <taxon>Bacilli</taxon>
        <taxon>Lactobacillales</taxon>
        <taxon>Lactobacillaceae</taxon>
        <taxon>Levilactobacillus</taxon>
    </lineage>
</organism>
<dbReference type="Gene3D" id="3.40.50.1000">
    <property type="entry name" value="HAD superfamily/HAD-like"/>
    <property type="match status" value="1"/>
</dbReference>
<evidence type="ECO:0000313" key="2">
    <source>
        <dbReference type="Proteomes" id="UP000245080"/>
    </source>
</evidence>
<dbReference type="Gene3D" id="3.30.1240.10">
    <property type="match status" value="1"/>
</dbReference>
<comment type="caution">
    <text evidence="1">The sequence shown here is derived from an EMBL/GenBank/DDBJ whole genome shotgun (WGS) entry which is preliminary data.</text>
</comment>
<gene>
    <name evidence="1" type="ORF">DCM90_03830</name>
</gene>
<dbReference type="SUPFAM" id="SSF56784">
    <property type="entry name" value="HAD-like"/>
    <property type="match status" value="1"/>
</dbReference>
<reference evidence="1 2" key="1">
    <citation type="journal article" date="2018" name="Int. J. Syst. Evol. Microbiol.">
        <title>Lactobacillus bambusae sp. nov., isolated from a traditional fermented Ma-bamboo shoots of Taiwan.</title>
        <authorList>
            <person name="Wang L.-T."/>
        </authorList>
    </citation>
    <scope>NUCLEOTIDE SEQUENCE [LARGE SCALE GENOMIC DNA]</scope>
    <source>
        <strain evidence="1 2">BS-W1</strain>
    </source>
</reference>
<dbReference type="InterPro" id="IPR006379">
    <property type="entry name" value="HAD-SF_hydro_IIB"/>
</dbReference>
<protein>
    <recommendedName>
        <fullName evidence="3">HAD family hydrolase</fullName>
    </recommendedName>
</protein>
<dbReference type="PANTHER" id="PTHR10000:SF53">
    <property type="entry name" value="5-AMINO-6-(5-PHOSPHO-D-RIBITYLAMINO)URACIL PHOSPHATASE YBJI-RELATED"/>
    <property type="match status" value="1"/>
</dbReference>
<dbReference type="InterPro" id="IPR023214">
    <property type="entry name" value="HAD_sf"/>
</dbReference>